<organism evidence="1">
    <name type="scientific">mine drainage metagenome</name>
    <dbReference type="NCBI Taxonomy" id="410659"/>
    <lineage>
        <taxon>unclassified sequences</taxon>
        <taxon>metagenomes</taxon>
        <taxon>ecological metagenomes</taxon>
    </lineage>
</organism>
<name>A0A1J5PJW2_9ZZZZ</name>
<comment type="caution">
    <text evidence="1">The sequence shown here is derived from an EMBL/GenBank/DDBJ whole genome shotgun (WGS) entry which is preliminary data.</text>
</comment>
<dbReference type="EMBL" id="MLJW01005520">
    <property type="protein sequence ID" value="OIQ68079.1"/>
    <property type="molecule type" value="Genomic_DNA"/>
</dbReference>
<gene>
    <name evidence="1" type="ORF">GALL_503320</name>
</gene>
<proteinExistence type="predicted"/>
<reference evidence="1" key="1">
    <citation type="submission" date="2016-10" db="EMBL/GenBank/DDBJ databases">
        <title>Sequence of Gallionella enrichment culture.</title>
        <authorList>
            <person name="Poehlein A."/>
            <person name="Muehling M."/>
            <person name="Daniel R."/>
        </authorList>
    </citation>
    <scope>NUCLEOTIDE SEQUENCE</scope>
</reference>
<accession>A0A1J5PJW2</accession>
<protein>
    <submittedName>
        <fullName evidence="1">Uncharacterized protein</fullName>
    </submittedName>
</protein>
<dbReference type="AlphaFoldDB" id="A0A1J5PJW2"/>
<sequence>MRRADGSLALDPYRAGRLRITGKMVPPLRAVFDGVNGARIVSAIITA</sequence>
<evidence type="ECO:0000313" key="1">
    <source>
        <dbReference type="EMBL" id="OIQ68079.1"/>
    </source>
</evidence>